<feature type="domain" description="Peptidase C1A papain C-terminal" evidence="5">
    <location>
        <begin position="79"/>
        <end position="376"/>
    </location>
</feature>
<dbReference type="EMBL" id="MWWX01000007">
    <property type="protein sequence ID" value="OZG61920.1"/>
    <property type="molecule type" value="Genomic_DNA"/>
</dbReference>
<dbReference type="Proteomes" id="UP000216352">
    <property type="component" value="Unassembled WGS sequence"/>
</dbReference>
<keyword evidence="3" id="KW-0812">Transmembrane</keyword>
<accession>A0A261FRV2</accession>
<dbReference type="STRING" id="1603886.GCA_001895165_00701"/>
<reference evidence="6 7" key="1">
    <citation type="journal article" date="2017" name="BMC Genomics">
        <title>Comparative genomic and phylogenomic analyses of the Bifidobacteriaceae family.</title>
        <authorList>
            <person name="Lugli G.A."/>
            <person name="Milani C."/>
            <person name="Turroni F."/>
            <person name="Duranti S."/>
            <person name="Mancabelli L."/>
            <person name="Mangifesta M."/>
            <person name="Ferrario C."/>
            <person name="Modesto M."/>
            <person name="Mattarelli P."/>
            <person name="Jiri K."/>
            <person name="van Sinderen D."/>
            <person name="Ventura M."/>
        </authorList>
    </citation>
    <scope>NUCLEOTIDE SEQUENCE [LARGE SCALE GENOMIC DNA]</scope>
    <source>
        <strain evidence="6 7">DSM 28807</strain>
    </source>
</reference>
<evidence type="ECO:0000259" key="5">
    <source>
        <dbReference type="SMART" id="SM00645"/>
    </source>
</evidence>
<dbReference type="InterPro" id="IPR000169">
    <property type="entry name" value="Pept_cys_AS"/>
</dbReference>
<dbReference type="InterPro" id="IPR000668">
    <property type="entry name" value="Peptidase_C1A_C"/>
</dbReference>
<dbReference type="PROSITE" id="PS00139">
    <property type="entry name" value="THIOL_PROTEASE_CYS"/>
    <property type="match status" value="1"/>
</dbReference>
<dbReference type="OrthoDB" id="5289073at2"/>
<protein>
    <submittedName>
        <fullName evidence="6">Papain family cysteine protease</fullName>
    </submittedName>
</protein>
<dbReference type="PROSITE" id="PS00639">
    <property type="entry name" value="THIOL_PROTEASE_HIS"/>
    <property type="match status" value="1"/>
</dbReference>
<feature type="transmembrane region" description="Helical" evidence="3">
    <location>
        <begin position="641"/>
        <end position="661"/>
    </location>
</feature>
<dbReference type="GO" id="GO:0008234">
    <property type="term" value="F:cysteine-type peptidase activity"/>
    <property type="evidence" value="ECO:0007669"/>
    <property type="project" value="InterPro"/>
</dbReference>
<keyword evidence="7" id="KW-1185">Reference proteome</keyword>
<dbReference type="CDD" id="cd02619">
    <property type="entry name" value="Peptidase_C1"/>
    <property type="match status" value="1"/>
</dbReference>
<feature type="signal peptide" evidence="4">
    <location>
        <begin position="1"/>
        <end position="28"/>
    </location>
</feature>
<evidence type="ECO:0000313" key="6">
    <source>
        <dbReference type="EMBL" id="OZG61920.1"/>
    </source>
</evidence>
<name>A0A261FRV2_9BIFI</name>
<dbReference type="Pfam" id="PF18560">
    <property type="entry name" value="Lectin_like"/>
    <property type="match status" value="1"/>
</dbReference>
<dbReference type="PANTHER" id="PTHR12411">
    <property type="entry name" value="CYSTEINE PROTEASE FAMILY C1-RELATED"/>
    <property type="match status" value="1"/>
</dbReference>
<keyword evidence="6" id="KW-0378">Hydrolase</keyword>
<dbReference type="InterPro" id="IPR038765">
    <property type="entry name" value="Papain-like_cys_pep_sf"/>
</dbReference>
<proteinExistence type="inferred from homology"/>
<evidence type="ECO:0000256" key="1">
    <source>
        <dbReference type="ARBA" id="ARBA00008455"/>
    </source>
</evidence>
<keyword evidence="3" id="KW-1133">Transmembrane helix</keyword>
<keyword evidence="6" id="KW-0645">Protease</keyword>
<feature type="region of interest" description="Disordered" evidence="2">
    <location>
        <begin position="601"/>
        <end position="638"/>
    </location>
</feature>
<organism evidence="6 7">
    <name type="scientific">Bifidobacterium lemurum</name>
    <dbReference type="NCBI Taxonomy" id="1603886"/>
    <lineage>
        <taxon>Bacteria</taxon>
        <taxon>Bacillati</taxon>
        <taxon>Actinomycetota</taxon>
        <taxon>Actinomycetes</taxon>
        <taxon>Bifidobacteriales</taxon>
        <taxon>Bifidobacteriaceae</taxon>
        <taxon>Bifidobacterium</taxon>
    </lineage>
</organism>
<feature type="compositionally biased region" description="Acidic residues" evidence="2">
    <location>
        <begin position="608"/>
        <end position="620"/>
    </location>
</feature>
<dbReference type="SUPFAM" id="SSF54001">
    <property type="entry name" value="Cysteine proteinases"/>
    <property type="match status" value="1"/>
</dbReference>
<dbReference type="InterPro" id="IPR040528">
    <property type="entry name" value="Lectin-like"/>
</dbReference>
<evidence type="ECO:0000313" key="7">
    <source>
        <dbReference type="Proteomes" id="UP000216352"/>
    </source>
</evidence>
<evidence type="ECO:0000256" key="3">
    <source>
        <dbReference type="SAM" id="Phobius"/>
    </source>
</evidence>
<dbReference type="RefSeq" id="WP_072724597.1">
    <property type="nucleotide sequence ID" value="NZ_BDIS01000011.1"/>
</dbReference>
<sequence>MKHLGRAAIAALSATILTCAGIAPTAFADPTDLGFTDDATGSITNLDTTQRGSAGLHANPNLQALYNYDPDQPSAIADLPASYDLRKEGQSTSVKNQGYWGTCWAFGTLASLESNLIKQGAVTDGTEPDLSELQLAWFSYTPMSQETYKSTDLLTSPMDLSDQIGEGTSFITSGENALPLNQMVLNFGGNDLQATNTLSSWQGATTESEIPYSLIPDTESPNYSPDAALSDELRTLSQVHVQNIDYLPLPATFKIAITPDITDYTEYYEYDPAATDAIKRALMDTGAVSLGYYATLYSKDYNVDNAAQYVGRYVTSEDGSTVANHGVTIVGWNDNYPASNFTTMPPGNGAWIVKNSWGTDIDSLKEGYFYLSYYDMTISQASTYQADVPQDSSRTFSYDHNYQYDFLSTSSYYIFYPGEWGNKARIANVFTTQGTEQLEAISAVTANPGSKVSYEVYRLNADSASPTDGTLVANGTEVVEYAGYHTLVLDNPVALEAGERFSVVETIEGRDGRYVPIEAAATDYDYSDYTLHQEAKVSAGQSYVSQDDGVTWTDAASIEPGTGTFPSSDDTIAQFMTSELNENGEDEPSISIGNVMIKAFTTDRDPSDTPEDPESPEEPTDSPKDATASDEDPLPATGADWSAPAAVCVLLFATGLCVIGIRRVATRV</sequence>
<dbReference type="SMART" id="SM00645">
    <property type="entry name" value="Pept_C1"/>
    <property type="match status" value="1"/>
</dbReference>
<dbReference type="Gene3D" id="3.90.70.10">
    <property type="entry name" value="Cysteine proteinases"/>
    <property type="match status" value="1"/>
</dbReference>
<dbReference type="AlphaFoldDB" id="A0A261FRV2"/>
<dbReference type="InterPro" id="IPR013128">
    <property type="entry name" value="Peptidase_C1A"/>
</dbReference>
<dbReference type="InterPro" id="IPR025660">
    <property type="entry name" value="Pept_his_AS"/>
</dbReference>
<comment type="caution">
    <text evidence="6">The sequence shown here is derived from an EMBL/GenBank/DDBJ whole genome shotgun (WGS) entry which is preliminary data.</text>
</comment>
<keyword evidence="4" id="KW-0732">Signal</keyword>
<feature type="chain" id="PRO_5043153358" evidence="4">
    <location>
        <begin position="29"/>
        <end position="668"/>
    </location>
</feature>
<comment type="similarity">
    <text evidence="1">Belongs to the peptidase C1 family.</text>
</comment>
<dbReference type="GO" id="GO:0006508">
    <property type="term" value="P:proteolysis"/>
    <property type="evidence" value="ECO:0007669"/>
    <property type="project" value="UniProtKB-KW"/>
</dbReference>
<gene>
    <name evidence="6" type="ORF">BLEM_1229</name>
</gene>
<keyword evidence="3" id="KW-0472">Membrane</keyword>
<evidence type="ECO:0000256" key="2">
    <source>
        <dbReference type="SAM" id="MobiDB-lite"/>
    </source>
</evidence>
<evidence type="ECO:0000256" key="4">
    <source>
        <dbReference type="SAM" id="SignalP"/>
    </source>
</evidence>
<dbReference type="Pfam" id="PF00112">
    <property type="entry name" value="Peptidase_C1"/>
    <property type="match status" value="2"/>
</dbReference>